<dbReference type="InterPro" id="IPR041698">
    <property type="entry name" value="Methyltransf_25"/>
</dbReference>
<feature type="domain" description="Methyltransferase" evidence="4">
    <location>
        <begin position="52"/>
        <end position="141"/>
    </location>
</feature>
<evidence type="ECO:0000256" key="3">
    <source>
        <dbReference type="ARBA" id="ARBA00022691"/>
    </source>
</evidence>
<keyword evidence="6" id="KW-1185">Reference proteome</keyword>
<dbReference type="GO" id="GO:0008168">
    <property type="term" value="F:methyltransferase activity"/>
    <property type="evidence" value="ECO:0007669"/>
    <property type="project" value="UniProtKB-KW"/>
</dbReference>
<organism evidence="5 6">
    <name type="scientific">Virgisporangium ochraceum</name>
    <dbReference type="NCBI Taxonomy" id="65505"/>
    <lineage>
        <taxon>Bacteria</taxon>
        <taxon>Bacillati</taxon>
        <taxon>Actinomycetota</taxon>
        <taxon>Actinomycetes</taxon>
        <taxon>Micromonosporales</taxon>
        <taxon>Micromonosporaceae</taxon>
        <taxon>Virgisporangium</taxon>
    </lineage>
</organism>
<dbReference type="PANTHER" id="PTHR43464:SF19">
    <property type="entry name" value="UBIQUINONE BIOSYNTHESIS O-METHYLTRANSFERASE, MITOCHONDRIAL"/>
    <property type="match status" value="1"/>
</dbReference>
<dbReference type="Gene3D" id="3.40.50.150">
    <property type="entry name" value="Vaccinia Virus protein VP39"/>
    <property type="match status" value="1"/>
</dbReference>
<dbReference type="CDD" id="cd02440">
    <property type="entry name" value="AdoMet_MTases"/>
    <property type="match status" value="1"/>
</dbReference>
<name>A0A8J4EFQ7_9ACTN</name>
<dbReference type="Proteomes" id="UP000635606">
    <property type="component" value="Unassembled WGS sequence"/>
</dbReference>
<dbReference type="AlphaFoldDB" id="A0A8J4EFQ7"/>
<accession>A0A8J4EFQ7</accession>
<evidence type="ECO:0000313" key="5">
    <source>
        <dbReference type="EMBL" id="GIJ73089.1"/>
    </source>
</evidence>
<evidence type="ECO:0000256" key="1">
    <source>
        <dbReference type="ARBA" id="ARBA00022603"/>
    </source>
</evidence>
<dbReference type="GO" id="GO:0032259">
    <property type="term" value="P:methylation"/>
    <property type="evidence" value="ECO:0007669"/>
    <property type="project" value="UniProtKB-KW"/>
</dbReference>
<evidence type="ECO:0000256" key="2">
    <source>
        <dbReference type="ARBA" id="ARBA00022679"/>
    </source>
</evidence>
<evidence type="ECO:0000313" key="6">
    <source>
        <dbReference type="Proteomes" id="UP000635606"/>
    </source>
</evidence>
<keyword evidence="3" id="KW-0949">S-adenosyl-L-methionine</keyword>
<dbReference type="Pfam" id="PF13649">
    <property type="entry name" value="Methyltransf_25"/>
    <property type="match status" value="1"/>
</dbReference>
<dbReference type="SUPFAM" id="SSF53335">
    <property type="entry name" value="S-adenosyl-L-methionine-dependent methyltransferases"/>
    <property type="match status" value="1"/>
</dbReference>
<sequence>MNVDPTNAGQAQAWDGDEGGYWATHADRFDRSLARYQPEFMAAAGIRPGSAVLDIGCGTGETTRAAVRAGAASAVGIDLSADMIAVASSRALPGTTFVQGDAQIHPFPDAAFDGAISRTGAMFFGDPGRAFANIARALAPGSPLTLLVWQPPDRNEWIGALAGALAGGPPPAPPPGAPGPFSLSDPSVVRAVLAEAGFGRIEVTGVSAPMHFGSDVDDAHRFVLGLLGWMLEGRDEAGRRAAGDRLRDTLADHLTPEGVAFASATWLVTAVGSGGG</sequence>
<dbReference type="InterPro" id="IPR029063">
    <property type="entry name" value="SAM-dependent_MTases_sf"/>
</dbReference>
<dbReference type="RefSeq" id="WP_203932914.1">
    <property type="nucleotide sequence ID" value="NZ_BOPH01000108.1"/>
</dbReference>
<gene>
    <name evidence="5" type="ORF">Voc01_080060</name>
</gene>
<dbReference type="EMBL" id="BOPH01000108">
    <property type="protein sequence ID" value="GIJ73089.1"/>
    <property type="molecule type" value="Genomic_DNA"/>
</dbReference>
<keyword evidence="2" id="KW-0808">Transferase</keyword>
<proteinExistence type="predicted"/>
<keyword evidence="1 5" id="KW-0489">Methyltransferase</keyword>
<dbReference type="PANTHER" id="PTHR43464">
    <property type="entry name" value="METHYLTRANSFERASE"/>
    <property type="match status" value="1"/>
</dbReference>
<evidence type="ECO:0000259" key="4">
    <source>
        <dbReference type="Pfam" id="PF13649"/>
    </source>
</evidence>
<comment type="caution">
    <text evidence="5">The sequence shown here is derived from an EMBL/GenBank/DDBJ whole genome shotgun (WGS) entry which is preliminary data.</text>
</comment>
<protein>
    <submittedName>
        <fullName evidence="5">Methyltransferase</fullName>
    </submittedName>
</protein>
<reference evidence="5" key="1">
    <citation type="submission" date="2021-01" db="EMBL/GenBank/DDBJ databases">
        <title>Whole genome shotgun sequence of Virgisporangium ochraceum NBRC 16418.</title>
        <authorList>
            <person name="Komaki H."/>
            <person name="Tamura T."/>
        </authorList>
    </citation>
    <scope>NUCLEOTIDE SEQUENCE</scope>
    <source>
        <strain evidence="5">NBRC 16418</strain>
    </source>
</reference>